<keyword evidence="3" id="KW-1185">Reference proteome</keyword>
<dbReference type="EMBL" id="CALLCH030000020">
    <property type="protein sequence ID" value="CAI4219534.1"/>
    <property type="molecule type" value="Genomic_DNA"/>
</dbReference>
<organism evidence="2 3">
    <name type="scientific">Parascedosporium putredinis</name>
    <dbReference type="NCBI Taxonomy" id="1442378"/>
    <lineage>
        <taxon>Eukaryota</taxon>
        <taxon>Fungi</taxon>
        <taxon>Dikarya</taxon>
        <taxon>Ascomycota</taxon>
        <taxon>Pezizomycotina</taxon>
        <taxon>Sordariomycetes</taxon>
        <taxon>Hypocreomycetidae</taxon>
        <taxon>Microascales</taxon>
        <taxon>Microascaceae</taxon>
        <taxon>Parascedosporium</taxon>
    </lineage>
</organism>
<gene>
    <name evidence="2" type="ORF">PPNO1_LOCUS9091</name>
</gene>
<name>A0A9P1MDK4_9PEZI</name>
<proteinExistence type="predicted"/>
<evidence type="ECO:0000313" key="3">
    <source>
        <dbReference type="Proteomes" id="UP000838763"/>
    </source>
</evidence>
<protein>
    <submittedName>
        <fullName evidence="2">Uncharacterized protein</fullName>
    </submittedName>
</protein>
<feature type="region of interest" description="Disordered" evidence="1">
    <location>
        <begin position="66"/>
        <end position="100"/>
    </location>
</feature>
<accession>A0A9P1MDK4</accession>
<sequence>MDENLTKYTKAMETELTPMPSSSDALDTYHHRHHELTTGSTLTCTRVSLKLYRTLKWRRRIKSERAALGPSSAGRAATDDVPALNLDSGARTALKKASQM</sequence>
<reference evidence="2" key="1">
    <citation type="submission" date="2022-11" db="EMBL/GenBank/DDBJ databases">
        <authorList>
            <person name="Scott C."/>
            <person name="Bruce N."/>
        </authorList>
    </citation>
    <scope>NUCLEOTIDE SEQUENCE</scope>
</reference>
<evidence type="ECO:0000313" key="2">
    <source>
        <dbReference type="EMBL" id="CAI4219534.1"/>
    </source>
</evidence>
<dbReference type="AlphaFoldDB" id="A0A9P1MDK4"/>
<evidence type="ECO:0000256" key="1">
    <source>
        <dbReference type="SAM" id="MobiDB-lite"/>
    </source>
</evidence>
<dbReference type="Proteomes" id="UP000838763">
    <property type="component" value="Unassembled WGS sequence"/>
</dbReference>
<comment type="caution">
    <text evidence="2">The sequence shown here is derived from an EMBL/GenBank/DDBJ whole genome shotgun (WGS) entry which is preliminary data.</text>
</comment>